<dbReference type="Proteomes" id="UP000051936">
    <property type="component" value="Unassembled WGS sequence"/>
</dbReference>
<name>A0A0R3DDX1_9BRAD</name>
<proteinExistence type="predicted"/>
<dbReference type="RefSeq" id="WP_057753734.1">
    <property type="nucleotide sequence ID" value="NZ_LJYG01000104.1"/>
</dbReference>
<evidence type="ECO:0000313" key="1">
    <source>
        <dbReference type="EMBL" id="KRQ05604.1"/>
    </source>
</evidence>
<gene>
    <name evidence="1" type="ORF">AOQ71_28780</name>
</gene>
<accession>A0A0R3DDX1</accession>
<dbReference type="EMBL" id="LJYG01000104">
    <property type="protein sequence ID" value="KRQ05604.1"/>
    <property type="molecule type" value="Genomic_DNA"/>
</dbReference>
<reference evidence="1 2" key="1">
    <citation type="submission" date="2015-09" db="EMBL/GenBank/DDBJ databases">
        <title>Draft Genome Sequence of Bradyrhizobium manausense Strain BR 3351T, a Novel Symbiotic Nitrogen-Fixing Alphaproteobacterium Isolated from Brazilian Amazon Rain Forest.</title>
        <authorList>
            <person name="De Araujo J.L."/>
            <person name="Zilli J.E."/>
        </authorList>
    </citation>
    <scope>NUCLEOTIDE SEQUENCE [LARGE SCALE GENOMIC DNA]</scope>
    <source>
        <strain evidence="1 2">BR3351</strain>
    </source>
</reference>
<comment type="caution">
    <text evidence="1">The sequence shown here is derived from an EMBL/GenBank/DDBJ whole genome shotgun (WGS) entry which is preliminary data.</text>
</comment>
<evidence type="ECO:0000313" key="2">
    <source>
        <dbReference type="Proteomes" id="UP000051936"/>
    </source>
</evidence>
<dbReference type="OrthoDB" id="8246769at2"/>
<keyword evidence="2" id="KW-1185">Reference proteome</keyword>
<dbReference type="AlphaFoldDB" id="A0A0R3DDX1"/>
<protein>
    <submittedName>
        <fullName evidence="1">Uncharacterized protein</fullName>
    </submittedName>
</protein>
<sequence length="70" mass="7897">MENVRRYRALASLCRQQAAYRPLQNWQLLGQAEHFEHLAEIALKAHFEACNAQREDDAIAAAAWETSAAA</sequence>
<organism evidence="1 2">
    <name type="scientific">Bradyrhizobium manausense</name>
    <dbReference type="NCBI Taxonomy" id="989370"/>
    <lineage>
        <taxon>Bacteria</taxon>
        <taxon>Pseudomonadati</taxon>
        <taxon>Pseudomonadota</taxon>
        <taxon>Alphaproteobacteria</taxon>
        <taxon>Hyphomicrobiales</taxon>
        <taxon>Nitrobacteraceae</taxon>
        <taxon>Bradyrhizobium</taxon>
    </lineage>
</organism>